<reference evidence="13" key="1">
    <citation type="journal article" date="2019" name="Int. J. Syst. Evol. Microbiol.">
        <title>The Global Catalogue of Microorganisms (GCM) 10K type strain sequencing project: providing services to taxonomists for standard genome sequencing and annotation.</title>
        <authorList>
            <consortium name="The Broad Institute Genomics Platform"/>
            <consortium name="The Broad Institute Genome Sequencing Center for Infectious Disease"/>
            <person name="Wu L."/>
            <person name="Ma J."/>
        </authorList>
    </citation>
    <scope>NUCLEOTIDE SEQUENCE [LARGE SCALE GENOMIC DNA]</scope>
    <source>
        <strain evidence="13">CCM 8749</strain>
    </source>
</reference>
<keyword evidence="12" id="KW-0282">Flagellum</keyword>
<keyword evidence="8" id="KW-0653">Protein transport</keyword>
<evidence type="ECO:0000256" key="4">
    <source>
        <dbReference type="ARBA" id="ARBA00022448"/>
    </source>
</evidence>
<keyword evidence="13" id="KW-1185">Reference proteome</keyword>
<dbReference type="InterPro" id="IPR053716">
    <property type="entry name" value="Flag_assembly_chemotaxis_eff"/>
</dbReference>
<evidence type="ECO:0000256" key="8">
    <source>
        <dbReference type="ARBA" id="ARBA00022927"/>
    </source>
</evidence>
<keyword evidence="12" id="KW-0966">Cell projection</keyword>
<organism evidence="12 13">
    <name type="scientific">Marinicrinis lubricantis</name>
    <dbReference type="NCBI Taxonomy" id="2086470"/>
    <lineage>
        <taxon>Bacteria</taxon>
        <taxon>Bacillati</taxon>
        <taxon>Bacillota</taxon>
        <taxon>Bacilli</taxon>
        <taxon>Bacillales</taxon>
        <taxon>Paenibacillaceae</taxon>
    </lineage>
</organism>
<keyword evidence="7" id="KW-1005">Bacterial flagellum biogenesis</keyword>
<feature type="coiled-coil region" evidence="11">
    <location>
        <begin position="25"/>
        <end position="93"/>
    </location>
</feature>
<keyword evidence="4" id="KW-0813">Transport</keyword>
<comment type="similarity">
    <text evidence="2">Belongs to the FliJ family.</text>
</comment>
<evidence type="ECO:0000313" key="12">
    <source>
        <dbReference type="EMBL" id="MFC5986249.1"/>
    </source>
</evidence>
<evidence type="ECO:0000256" key="6">
    <source>
        <dbReference type="ARBA" id="ARBA00022500"/>
    </source>
</evidence>
<dbReference type="EMBL" id="JBHSQV010000036">
    <property type="protein sequence ID" value="MFC5986249.1"/>
    <property type="molecule type" value="Genomic_DNA"/>
</dbReference>
<evidence type="ECO:0000256" key="3">
    <source>
        <dbReference type="ARBA" id="ARBA00020392"/>
    </source>
</evidence>
<keyword evidence="12" id="KW-0969">Cilium</keyword>
<evidence type="ECO:0000313" key="13">
    <source>
        <dbReference type="Proteomes" id="UP001596250"/>
    </source>
</evidence>
<name>A0ABW1IMF7_9BACL</name>
<dbReference type="NCBIfam" id="TIGR02473">
    <property type="entry name" value="flagell_FliJ"/>
    <property type="match status" value="1"/>
</dbReference>
<protein>
    <recommendedName>
        <fullName evidence="3">Flagellar FliJ protein</fullName>
    </recommendedName>
</protein>
<dbReference type="InterPro" id="IPR012823">
    <property type="entry name" value="Flagell_FliJ"/>
</dbReference>
<sequence>MKFRYAYQNIVNLKATEKTQAQWMLSRELERLRTEETSLSQLQQQRKETMDTLHQAALNGASVLELQHLQLFLDRLEKMIQSKVKDVGEAQKRVQEKQQSLNHKAMDEKIWTKAKENALTEFTAQFLKKEQEELDELAAVRHG</sequence>
<keyword evidence="10" id="KW-1006">Bacterial flagellum protein export</keyword>
<evidence type="ECO:0000256" key="2">
    <source>
        <dbReference type="ARBA" id="ARBA00010004"/>
    </source>
</evidence>
<keyword evidence="11" id="KW-0175">Coiled coil</keyword>
<keyword evidence="5" id="KW-1003">Cell membrane</keyword>
<evidence type="ECO:0000256" key="11">
    <source>
        <dbReference type="SAM" id="Coils"/>
    </source>
</evidence>
<proteinExistence type="inferred from homology"/>
<dbReference type="Pfam" id="PF02050">
    <property type="entry name" value="FliJ"/>
    <property type="match status" value="1"/>
</dbReference>
<keyword evidence="9" id="KW-0472">Membrane</keyword>
<evidence type="ECO:0000256" key="10">
    <source>
        <dbReference type="ARBA" id="ARBA00023225"/>
    </source>
</evidence>
<dbReference type="Proteomes" id="UP001596250">
    <property type="component" value="Unassembled WGS sequence"/>
</dbReference>
<evidence type="ECO:0000256" key="5">
    <source>
        <dbReference type="ARBA" id="ARBA00022475"/>
    </source>
</evidence>
<comment type="subcellular location">
    <subcellularLocation>
        <location evidence="1">Cell membrane</location>
        <topology evidence="1">Peripheral membrane protein</topology>
        <orientation evidence="1">Cytoplasmic side</orientation>
    </subcellularLocation>
</comment>
<evidence type="ECO:0000256" key="9">
    <source>
        <dbReference type="ARBA" id="ARBA00023136"/>
    </source>
</evidence>
<keyword evidence="6" id="KW-0145">Chemotaxis</keyword>
<accession>A0ABW1IMF7</accession>
<gene>
    <name evidence="12" type="primary">fliJ</name>
    <name evidence="12" type="ORF">ACFPXP_07355</name>
</gene>
<evidence type="ECO:0000256" key="1">
    <source>
        <dbReference type="ARBA" id="ARBA00004413"/>
    </source>
</evidence>
<dbReference type="RefSeq" id="WP_379893580.1">
    <property type="nucleotide sequence ID" value="NZ_CBCSCT010000001.1"/>
</dbReference>
<dbReference type="Gene3D" id="1.10.287.1700">
    <property type="match status" value="1"/>
</dbReference>
<comment type="caution">
    <text evidence="12">The sequence shown here is derived from an EMBL/GenBank/DDBJ whole genome shotgun (WGS) entry which is preliminary data.</text>
</comment>
<evidence type="ECO:0000256" key="7">
    <source>
        <dbReference type="ARBA" id="ARBA00022795"/>
    </source>
</evidence>